<dbReference type="Proteomes" id="UP000198122">
    <property type="component" value="Unassembled WGS sequence"/>
</dbReference>
<reference evidence="3 4" key="1">
    <citation type="submission" date="2017-06" db="EMBL/GenBank/DDBJ databases">
        <authorList>
            <person name="Kim H.J."/>
            <person name="Triplett B.A."/>
        </authorList>
    </citation>
    <scope>NUCLEOTIDE SEQUENCE [LARGE SCALE GENOMIC DNA]</scope>
    <source>
        <strain evidence="3 4">DSM 22179</strain>
    </source>
</reference>
<keyword evidence="2 3" id="KW-0812">Transmembrane</keyword>
<gene>
    <name evidence="3" type="ORF">SAMN05445756_0050</name>
</gene>
<sequence>MTPNKPTVVLGGLALCAALGLALTGTWAHGVAEGVGGVGGQELSLSGTEASPWPRPALLCAAAALLAAAFVGPVARRVAGLVLVLSGLGMVAAAIGVLRDPAGPVAARVAEAWGLGEASAVTVDAAAGWLPWTGVLGGALLAALGGVVLVARWEGLGATYDREQTRDTQDEPLWDSLTRGEDPT</sequence>
<evidence type="ECO:0000256" key="2">
    <source>
        <dbReference type="SAM" id="Phobius"/>
    </source>
</evidence>
<dbReference type="EMBL" id="FYEZ01000001">
    <property type="protein sequence ID" value="SNC59365.1"/>
    <property type="molecule type" value="Genomic_DNA"/>
</dbReference>
<dbReference type="Pfam" id="PF09534">
    <property type="entry name" value="Trp_oprn_chp"/>
    <property type="match status" value="1"/>
</dbReference>
<organism evidence="3 4">
    <name type="scientific">Kytococcus aerolatus</name>
    <dbReference type="NCBI Taxonomy" id="592308"/>
    <lineage>
        <taxon>Bacteria</taxon>
        <taxon>Bacillati</taxon>
        <taxon>Actinomycetota</taxon>
        <taxon>Actinomycetes</taxon>
        <taxon>Micrococcales</taxon>
        <taxon>Kytococcaceae</taxon>
        <taxon>Kytococcus</taxon>
    </lineage>
</organism>
<accession>A0A212T028</accession>
<keyword evidence="4" id="KW-1185">Reference proteome</keyword>
<name>A0A212T028_9MICO</name>
<keyword evidence="2" id="KW-1133">Transmembrane helix</keyword>
<dbReference type="RefSeq" id="WP_088817114.1">
    <property type="nucleotide sequence ID" value="NZ_FYEZ01000001.1"/>
</dbReference>
<dbReference type="AlphaFoldDB" id="A0A212T028"/>
<evidence type="ECO:0000256" key="1">
    <source>
        <dbReference type="SAM" id="MobiDB-lite"/>
    </source>
</evidence>
<dbReference type="InterPro" id="IPR019051">
    <property type="entry name" value="Trp_biosyn_TM_oprn/chp"/>
</dbReference>
<keyword evidence="2" id="KW-0472">Membrane</keyword>
<feature type="transmembrane region" description="Helical" evidence="2">
    <location>
        <begin position="52"/>
        <end position="71"/>
    </location>
</feature>
<proteinExistence type="predicted"/>
<feature type="transmembrane region" description="Helical" evidence="2">
    <location>
        <begin position="78"/>
        <end position="98"/>
    </location>
</feature>
<evidence type="ECO:0000313" key="4">
    <source>
        <dbReference type="Proteomes" id="UP000198122"/>
    </source>
</evidence>
<dbReference type="OrthoDB" id="3712369at2"/>
<feature type="region of interest" description="Disordered" evidence="1">
    <location>
        <begin position="162"/>
        <end position="184"/>
    </location>
</feature>
<evidence type="ECO:0000313" key="3">
    <source>
        <dbReference type="EMBL" id="SNC59365.1"/>
    </source>
</evidence>
<feature type="transmembrane region" description="Helical" evidence="2">
    <location>
        <begin position="129"/>
        <end position="151"/>
    </location>
</feature>
<protein>
    <submittedName>
        <fullName evidence="3">Tryptophan-associated transmembrane protein (Trp_oprn_chp)</fullName>
    </submittedName>
</protein>